<sequence length="152" mass="16788">MMVHMPQRENRHATPCPDCREMFISIFATTGSVAVVVGLLVAVKDQVVARFPSCGDAINLHAALRVRFRSGQRSQASPGSSSESRTSLQYGREGERWRRRHAPQGGRGWVAGCFPEVESRSKIQSHPGVAGTKAFVLHEKAPKTRQRGSFFL</sequence>
<keyword evidence="4" id="KW-1185">Reference proteome</keyword>
<keyword evidence="2" id="KW-1133">Transmembrane helix</keyword>
<organism evidence="3 4">
    <name type="scientific">Phyllosticta capitalensis</name>
    <dbReference type="NCBI Taxonomy" id="121624"/>
    <lineage>
        <taxon>Eukaryota</taxon>
        <taxon>Fungi</taxon>
        <taxon>Dikarya</taxon>
        <taxon>Ascomycota</taxon>
        <taxon>Pezizomycotina</taxon>
        <taxon>Dothideomycetes</taxon>
        <taxon>Dothideomycetes incertae sedis</taxon>
        <taxon>Botryosphaeriales</taxon>
        <taxon>Phyllostictaceae</taxon>
        <taxon>Phyllosticta</taxon>
    </lineage>
</organism>
<feature type="compositionally biased region" description="Polar residues" evidence="1">
    <location>
        <begin position="71"/>
        <end position="89"/>
    </location>
</feature>
<evidence type="ECO:0000256" key="2">
    <source>
        <dbReference type="SAM" id="Phobius"/>
    </source>
</evidence>
<evidence type="ECO:0000313" key="4">
    <source>
        <dbReference type="Proteomes" id="UP001492380"/>
    </source>
</evidence>
<dbReference type="EMBL" id="JBBWRZ010000003">
    <property type="protein sequence ID" value="KAK8240239.1"/>
    <property type="molecule type" value="Genomic_DNA"/>
</dbReference>
<keyword evidence="2" id="KW-0472">Membrane</keyword>
<gene>
    <name evidence="3" type="ORF">HDK90DRAFT_177004</name>
</gene>
<evidence type="ECO:0000256" key="1">
    <source>
        <dbReference type="SAM" id="MobiDB-lite"/>
    </source>
</evidence>
<name>A0ABR1YVK9_9PEZI</name>
<accession>A0ABR1YVK9</accession>
<comment type="caution">
    <text evidence="3">The sequence shown here is derived from an EMBL/GenBank/DDBJ whole genome shotgun (WGS) entry which is preliminary data.</text>
</comment>
<evidence type="ECO:0000313" key="3">
    <source>
        <dbReference type="EMBL" id="KAK8240239.1"/>
    </source>
</evidence>
<feature type="region of interest" description="Disordered" evidence="1">
    <location>
        <begin position="70"/>
        <end position="103"/>
    </location>
</feature>
<dbReference type="Proteomes" id="UP001492380">
    <property type="component" value="Unassembled WGS sequence"/>
</dbReference>
<protein>
    <submittedName>
        <fullName evidence="3">Uncharacterized protein</fullName>
    </submittedName>
</protein>
<keyword evidence="2" id="KW-0812">Transmembrane</keyword>
<reference evidence="3 4" key="1">
    <citation type="submission" date="2024-04" db="EMBL/GenBank/DDBJ databases">
        <title>Phyllosticta paracitricarpa is synonymous to the EU quarantine fungus P. citricarpa based on phylogenomic analyses.</title>
        <authorList>
            <consortium name="Lawrence Berkeley National Laboratory"/>
            <person name="Van Ingen-Buijs V.A."/>
            <person name="Van Westerhoven A.C."/>
            <person name="Haridas S."/>
            <person name="Skiadas P."/>
            <person name="Martin F."/>
            <person name="Groenewald J.Z."/>
            <person name="Crous P.W."/>
            <person name="Seidl M.F."/>
        </authorList>
    </citation>
    <scope>NUCLEOTIDE SEQUENCE [LARGE SCALE GENOMIC DNA]</scope>
    <source>
        <strain evidence="3 4">CBS 123374</strain>
    </source>
</reference>
<feature type="transmembrane region" description="Helical" evidence="2">
    <location>
        <begin position="21"/>
        <end position="43"/>
    </location>
</feature>
<proteinExistence type="predicted"/>